<evidence type="ECO:0000256" key="1">
    <source>
        <dbReference type="SAM" id="MobiDB-lite"/>
    </source>
</evidence>
<reference evidence="2 3" key="1">
    <citation type="submission" date="2023-09" db="EMBL/GenBank/DDBJ databases">
        <title>Streptomyces sp. nov.: A antagonism against Alternaria gaisen Producing Streptochlin, Isolated from Tamarix root soil.</title>
        <authorList>
            <person name="Chen Y."/>
        </authorList>
    </citation>
    <scope>NUCLEOTIDE SEQUENCE [LARGE SCALE GENOMIC DNA]</scope>
    <source>
        <strain evidence="2 3">TRM76323</strain>
    </source>
</reference>
<name>A0ABU3QLC4_9ACTN</name>
<accession>A0ABU3QLC4</accession>
<dbReference type="Proteomes" id="UP001250181">
    <property type="component" value="Unassembled WGS sequence"/>
</dbReference>
<proteinExistence type="predicted"/>
<evidence type="ECO:0000313" key="2">
    <source>
        <dbReference type="EMBL" id="MDT9683426.1"/>
    </source>
</evidence>
<dbReference type="RefSeq" id="WP_315878500.1">
    <property type="nucleotide sequence ID" value="NZ_JAWCTQ010000016.1"/>
</dbReference>
<gene>
    <name evidence="2" type="ORF">RND61_15360</name>
</gene>
<sequence>MAKNNKSTGLNNILPKPNLSTMNFSTLNKKVLSDGSEFIESKKNTVAREYVLEFVKSYKDVDDEIINLKVDYAKSMISNYEGIDKKAIRVRHKSSHNGIISQSDVYYVDFLGKGAGRLSIRIQPKSAKGKYDLYYVYKKPTKVKSYEIGKKVILPYNPYKKDIKKNQSIARRKRSERDKYGDKEV</sequence>
<feature type="region of interest" description="Disordered" evidence="1">
    <location>
        <begin position="165"/>
        <end position="185"/>
    </location>
</feature>
<organism evidence="2 3">
    <name type="scientific">Streptomyces tamarix</name>
    <dbReference type="NCBI Taxonomy" id="3078565"/>
    <lineage>
        <taxon>Bacteria</taxon>
        <taxon>Bacillati</taxon>
        <taxon>Actinomycetota</taxon>
        <taxon>Actinomycetes</taxon>
        <taxon>Kitasatosporales</taxon>
        <taxon>Streptomycetaceae</taxon>
        <taxon>Streptomyces</taxon>
    </lineage>
</organism>
<feature type="compositionally biased region" description="Basic and acidic residues" evidence="1">
    <location>
        <begin position="175"/>
        <end position="185"/>
    </location>
</feature>
<keyword evidence="3" id="KW-1185">Reference proteome</keyword>
<comment type="caution">
    <text evidence="2">The sequence shown here is derived from an EMBL/GenBank/DDBJ whole genome shotgun (WGS) entry which is preliminary data.</text>
</comment>
<dbReference type="EMBL" id="JAWCTQ010000016">
    <property type="protein sequence ID" value="MDT9683426.1"/>
    <property type="molecule type" value="Genomic_DNA"/>
</dbReference>
<protein>
    <submittedName>
        <fullName evidence="2">Uncharacterized protein</fullName>
    </submittedName>
</protein>
<evidence type="ECO:0000313" key="3">
    <source>
        <dbReference type="Proteomes" id="UP001250181"/>
    </source>
</evidence>